<evidence type="ECO:0000256" key="2">
    <source>
        <dbReference type="ARBA" id="ARBA00009418"/>
    </source>
</evidence>
<reference evidence="8 9" key="1">
    <citation type="submission" date="2018-05" db="EMBL/GenBank/DDBJ databases">
        <authorList>
            <person name="Datahose"/>
        </authorList>
    </citation>
    <scope>NUCLEOTIDE SEQUENCE</scope>
</reference>
<evidence type="ECO:0000256" key="3">
    <source>
        <dbReference type="ARBA" id="ARBA00022517"/>
    </source>
</evidence>
<evidence type="ECO:0000256" key="7">
    <source>
        <dbReference type="SAM" id="MobiDB-lite"/>
    </source>
</evidence>
<evidence type="ECO:0000256" key="4">
    <source>
        <dbReference type="ARBA" id="ARBA00022552"/>
    </source>
</evidence>
<dbReference type="InterPro" id="IPR009292">
    <property type="entry name" value="RRP36"/>
</dbReference>
<comment type="function">
    <text evidence="6">Component of the 90S pre-ribosome involved in the maturation of rRNAs. Required for early cleavages of the pre-RNAs in the 40S ribosomal subunit maturation pathway.</text>
</comment>
<evidence type="ECO:0000256" key="6">
    <source>
        <dbReference type="RuleBase" id="RU368027"/>
    </source>
</evidence>
<reference evidence="8" key="3">
    <citation type="submission" date="2025-08" db="UniProtKB">
        <authorList>
            <consortium name="Ensembl"/>
        </authorList>
    </citation>
    <scope>IDENTIFICATION</scope>
</reference>
<feature type="region of interest" description="Disordered" evidence="7">
    <location>
        <begin position="206"/>
        <end position="242"/>
    </location>
</feature>
<dbReference type="GO" id="GO:0000462">
    <property type="term" value="P:maturation of SSU-rRNA from tricistronic rRNA transcript (SSU-rRNA, 5.8S rRNA, LSU-rRNA)"/>
    <property type="evidence" value="ECO:0007669"/>
    <property type="project" value="TreeGrafter"/>
</dbReference>
<evidence type="ECO:0000313" key="9">
    <source>
        <dbReference type="Proteomes" id="UP000265100"/>
    </source>
</evidence>
<keyword evidence="9" id="KW-1185">Reference proteome</keyword>
<gene>
    <name evidence="8" type="primary">RRP36</name>
</gene>
<proteinExistence type="inferred from homology"/>
<feature type="compositionally biased region" description="Basic residues" evidence="7">
    <location>
        <begin position="270"/>
        <end position="285"/>
    </location>
</feature>
<dbReference type="AlphaFoldDB" id="A0A3P8P5P9"/>
<organism evidence="8 9">
    <name type="scientific">Astatotilapia calliptera</name>
    <name type="common">Eastern happy</name>
    <name type="synonym">Chromis callipterus</name>
    <dbReference type="NCBI Taxonomy" id="8154"/>
    <lineage>
        <taxon>Eukaryota</taxon>
        <taxon>Metazoa</taxon>
        <taxon>Chordata</taxon>
        <taxon>Craniata</taxon>
        <taxon>Vertebrata</taxon>
        <taxon>Euteleostomi</taxon>
        <taxon>Actinopterygii</taxon>
        <taxon>Neopterygii</taxon>
        <taxon>Teleostei</taxon>
        <taxon>Neoteleostei</taxon>
        <taxon>Acanthomorphata</taxon>
        <taxon>Ovalentaria</taxon>
        <taxon>Cichlomorphae</taxon>
        <taxon>Cichliformes</taxon>
        <taxon>Cichlidae</taxon>
        <taxon>African cichlids</taxon>
        <taxon>Pseudocrenilabrinae</taxon>
        <taxon>Haplochromini</taxon>
        <taxon>Astatotilapia</taxon>
    </lineage>
</organism>
<dbReference type="GO" id="GO:0030686">
    <property type="term" value="C:90S preribosome"/>
    <property type="evidence" value="ECO:0007669"/>
    <property type="project" value="TreeGrafter"/>
</dbReference>
<reference evidence="9" key="2">
    <citation type="submission" date="2023-03" db="EMBL/GenBank/DDBJ databases">
        <authorList>
            <consortium name="Wellcome Sanger Institute Data Sharing"/>
        </authorList>
    </citation>
    <scope>NUCLEOTIDE SEQUENCE [LARGE SCALE GENOMIC DNA]</scope>
</reference>
<keyword evidence="6" id="KW-0687">Ribonucleoprotein</keyword>
<dbReference type="PANTHER" id="PTHR21738:SF0">
    <property type="entry name" value="RIBOSOMAL RNA PROCESSING PROTEIN 36 HOMOLOG"/>
    <property type="match status" value="1"/>
</dbReference>
<keyword evidence="4 6" id="KW-0698">rRNA processing</keyword>
<sequence length="294" mass="34059">MQSTYPRYSLGHALSLSRSLSRSLARSLCACTYTQTYADTHTNSVSPVQVSLPSLNYCHLVDAVACGLWKQDGNSDDDPEDAGGSNELQTKEDIRKELSNMSFENIVKLQNQVGTKVYNTVAYGSNRSHESSKKKRLNKNRPVELSAKKPAPFLRQVIPVKKPTLRDPRFDDLSGEYKPEIFEKTYKIKKNSQTKEKLQFLLKRMENQDQARKSKEQQRERELQFKRQQRERASEGGKPFFFKKSDMKKLQLAEKYQELKKSSKLDNFLSKKRKRNAMKDRRKLPKQLQSKKAV</sequence>
<evidence type="ECO:0000256" key="5">
    <source>
        <dbReference type="ARBA" id="ARBA00023242"/>
    </source>
</evidence>
<dbReference type="Proteomes" id="UP000265100">
    <property type="component" value="Chromosome 3"/>
</dbReference>
<keyword evidence="5 6" id="KW-0539">Nucleus</keyword>
<dbReference type="Pfam" id="PF06102">
    <property type="entry name" value="RRP36"/>
    <property type="match status" value="2"/>
</dbReference>
<dbReference type="PANTHER" id="PTHR21738">
    <property type="entry name" value="RIBOSOMAL RNA PROCESSING PROTEIN 36 HOMOLOG"/>
    <property type="match status" value="1"/>
</dbReference>
<reference evidence="8" key="4">
    <citation type="submission" date="2025-09" db="UniProtKB">
        <authorList>
            <consortium name="Ensembl"/>
        </authorList>
    </citation>
    <scope>IDENTIFICATION</scope>
</reference>
<dbReference type="Ensembl" id="ENSACLT00000012622.2">
    <property type="protein sequence ID" value="ENSACLP00000012321.2"/>
    <property type="gene ID" value="ENSACLG00000008408.2"/>
</dbReference>
<feature type="region of interest" description="Disordered" evidence="7">
    <location>
        <begin position="263"/>
        <end position="294"/>
    </location>
</feature>
<feature type="compositionally biased region" description="Basic and acidic residues" evidence="7">
    <location>
        <begin position="206"/>
        <end position="235"/>
    </location>
</feature>
<dbReference type="GO" id="GO:0005730">
    <property type="term" value="C:nucleolus"/>
    <property type="evidence" value="ECO:0007669"/>
    <property type="project" value="UniProtKB-SubCell"/>
</dbReference>
<comment type="subunit">
    <text evidence="6">Associates with 90S and pre-40S pre-ribosomal particles.</text>
</comment>
<dbReference type="OMA" id="CRNVEQK"/>
<protein>
    <recommendedName>
        <fullName evidence="6">rRNA biogenesis protein RRP36</fullName>
    </recommendedName>
</protein>
<keyword evidence="3 6" id="KW-0690">Ribosome biogenesis</keyword>
<accession>A0A3P8P5P9</accession>
<evidence type="ECO:0000313" key="8">
    <source>
        <dbReference type="Ensembl" id="ENSACLP00000012321.2"/>
    </source>
</evidence>
<comment type="similarity">
    <text evidence="2 6">Belongs to the RRP36 family.</text>
</comment>
<dbReference type="Bgee" id="ENSACLG00000008408">
    <property type="expression patterns" value="Expressed in spleen and 8 other cell types or tissues"/>
</dbReference>
<dbReference type="STRING" id="8154.ENSACLP00000012321"/>
<comment type="subcellular location">
    <subcellularLocation>
        <location evidence="1 6">Nucleus</location>
        <location evidence="1 6">Nucleolus</location>
    </subcellularLocation>
</comment>
<name>A0A3P8P5P9_ASTCA</name>
<dbReference type="GeneTree" id="ENSGT00530000064271"/>
<evidence type="ECO:0000256" key="1">
    <source>
        <dbReference type="ARBA" id="ARBA00004604"/>
    </source>
</evidence>